<dbReference type="Gene3D" id="2.40.110.10">
    <property type="entry name" value="Butyryl-CoA Dehydrogenase, subunit A, domain 2"/>
    <property type="match status" value="1"/>
</dbReference>
<dbReference type="AlphaFoldDB" id="A0A2A4FBJ3"/>
<evidence type="ECO:0000256" key="2">
    <source>
        <dbReference type="ARBA" id="ARBA00009347"/>
    </source>
</evidence>
<keyword evidence="3" id="KW-0285">Flavoprotein</keyword>
<evidence type="ECO:0000256" key="9">
    <source>
        <dbReference type="ARBA" id="ARBA00066461"/>
    </source>
</evidence>
<evidence type="ECO:0000259" key="12">
    <source>
        <dbReference type="Pfam" id="PF00441"/>
    </source>
</evidence>
<comment type="caution">
    <text evidence="15">The sequence shown here is derived from an EMBL/GenBank/DDBJ whole genome shotgun (WGS) entry which is preliminary data.</text>
</comment>
<dbReference type="InterPro" id="IPR006091">
    <property type="entry name" value="Acyl-CoA_Oxase/DH_mid-dom"/>
</dbReference>
<dbReference type="InterPro" id="IPR037069">
    <property type="entry name" value="AcylCoA_DH/ox_N_sf"/>
</dbReference>
<dbReference type="GO" id="GO:0003995">
    <property type="term" value="F:acyl-CoA dehydrogenase activity"/>
    <property type="evidence" value="ECO:0007669"/>
    <property type="project" value="TreeGrafter"/>
</dbReference>
<dbReference type="Gene3D" id="1.10.540.10">
    <property type="entry name" value="Acyl-CoA dehydrogenase/oxidase, N-terminal domain"/>
    <property type="match status" value="1"/>
</dbReference>
<evidence type="ECO:0000313" key="16">
    <source>
        <dbReference type="Proteomes" id="UP000217994"/>
    </source>
</evidence>
<feature type="domain" description="Acyl-CoA dehydrogenase/oxidase N-terminal" evidence="14">
    <location>
        <begin position="6"/>
        <end position="111"/>
    </location>
</feature>
<dbReference type="EMBL" id="MTZU01000056">
    <property type="protein sequence ID" value="PCE30741.1"/>
    <property type="molecule type" value="Genomic_DNA"/>
</dbReference>
<comment type="similarity">
    <text evidence="2">Belongs to the acyl-CoA dehydrogenase family.</text>
</comment>
<protein>
    <recommendedName>
        <fullName evidence="10">3-sulfinopropanoyl-CoA desulfinase</fullName>
        <ecNumber evidence="9">3.13.1.4</ecNumber>
    </recommendedName>
    <alternativeName>
        <fullName evidence="11">3-sulfinopropionyl coenzyme A desulfinase</fullName>
    </alternativeName>
</protein>
<evidence type="ECO:0000259" key="14">
    <source>
        <dbReference type="Pfam" id="PF02771"/>
    </source>
</evidence>
<keyword evidence="5" id="KW-0274">FAD</keyword>
<organism evidence="15 16">
    <name type="scientific">Burkholderia ubonensis subsp. mesacidophila</name>
    <dbReference type="NCBI Taxonomy" id="265293"/>
    <lineage>
        <taxon>Bacteria</taxon>
        <taxon>Pseudomonadati</taxon>
        <taxon>Pseudomonadota</taxon>
        <taxon>Betaproteobacteria</taxon>
        <taxon>Burkholderiales</taxon>
        <taxon>Burkholderiaceae</taxon>
        <taxon>Burkholderia</taxon>
        <taxon>Burkholderia cepacia complex</taxon>
    </lineage>
</organism>
<comment type="subunit">
    <text evidence="8">Homotrimer or homotetramer.</text>
</comment>
<sequence>MITTPLVDEVSRFCDEVVRPRAGEFDAAGAIPASVIGQMAELGVLGATLPTEYGGAGLDPLAHGELTETLSRACSSLRTLSTVHLSLVAQSVLRWGNARQKRDVLPDMAAGRRIGAFALSEADAGSGTEWMSCSYRKVADRYVLNGAKKWISFAGLADLFLVFARDADGAGTTAFLLERERHEVRTTPIDHLISTRASHLAEVVLEDVVASSADIVGVEHGAGRFVAPYALDHGRFSIAWAGVGLAREALATMVDYARERRQFGEALTAFQLIQALIAEASCKAHAARALCVEASGLRARRAQNATAMTTMAKHFAATTAVSVCNDAIQVHGANGLSTRYAPERLWRDARSLEIIEGTSQIQQTLIARYVVSSPDQLFPARSPARQDAP</sequence>
<dbReference type="InterPro" id="IPR046373">
    <property type="entry name" value="Acyl-CoA_Oxase/DH_mid-dom_sf"/>
</dbReference>
<proteinExistence type="inferred from homology"/>
<dbReference type="Proteomes" id="UP000217994">
    <property type="component" value="Unassembled WGS sequence"/>
</dbReference>
<accession>A0A2A4FBJ3</accession>
<dbReference type="Pfam" id="PF00441">
    <property type="entry name" value="Acyl-CoA_dh_1"/>
    <property type="match status" value="1"/>
</dbReference>
<dbReference type="Pfam" id="PF02770">
    <property type="entry name" value="Acyl-CoA_dh_M"/>
    <property type="match status" value="1"/>
</dbReference>
<dbReference type="Gene3D" id="1.20.140.10">
    <property type="entry name" value="Butyryl-CoA Dehydrogenase, subunit A, domain 3"/>
    <property type="match status" value="1"/>
</dbReference>
<dbReference type="PANTHER" id="PTHR43884">
    <property type="entry name" value="ACYL-COA DEHYDROGENASE"/>
    <property type="match status" value="1"/>
</dbReference>
<evidence type="ECO:0000259" key="13">
    <source>
        <dbReference type="Pfam" id="PF02770"/>
    </source>
</evidence>
<evidence type="ECO:0000256" key="10">
    <source>
        <dbReference type="ARBA" id="ARBA00068311"/>
    </source>
</evidence>
<dbReference type="GO" id="GO:0016787">
    <property type="term" value="F:hydrolase activity"/>
    <property type="evidence" value="ECO:0007669"/>
    <property type="project" value="UniProtKB-KW"/>
</dbReference>
<gene>
    <name evidence="15" type="ORF">BZL54_19060</name>
</gene>
<keyword evidence="4" id="KW-0378">Hydrolase</keyword>
<dbReference type="EC" id="3.13.1.4" evidence="9"/>
<dbReference type="Pfam" id="PF02771">
    <property type="entry name" value="Acyl-CoA_dh_N"/>
    <property type="match status" value="1"/>
</dbReference>
<dbReference type="InterPro" id="IPR036250">
    <property type="entry name" value="AcylCo_DH-like_C"/>
</dbReference>
<evidence type="ECO:0000256" key="7">
    <source>
        <dbReference type="ARBA" id="ARBA00058152"/>
    </source>
</evidence>
<reference evidence="15 16" key="1">
    <citation type="submission" date="2017-01" db="EMBL/GenBank/DDBJ databases">
        <title>Whole-Genome Shotgun Sequencing of Two beta-Proteobacterial Species in Search of the Bulgecin Biosynthetic Cluster.</title>
        <authorList>
            <person name="Horsman M.E."/>
            <person name="Marous D.R."/>
            <person name="Li R."/>
            <person name="Oliver R.A."/>
            <person name="Byun B."/>
            <person name="Emrich S.J."/>
            <person name="Boggess B."/>
            <person name="Townsend C.A."/>
            <person name="Mobashery S."/>
        </authorList>
    </citation>
    <scope>NUCLEOTIDE SEQUENCE [LARGE SCALE GENOMIC DNA]</scope>
    <source>
        <strain evidence="15 16">ATCC 31433</strain>
    </source>
</reference>
<dbReference type="GO" id="GO:0050660">
    <property type="term" value="F:flavin adenine dinucleotide binding"/>
    <property type="evidence" value="ECO:0007669"/>
    <property type="project" value="InterPro"/>
</dbReference>
<feature type="domain" description="Acyl-CoA oxidase/dehydrogenase middle" evidence="13">
    <location>
        <begin position="116"/>
        <end position="208"/>
    </location>
</feature>
<evidence type="ECO:0000313" key="15">
    <source>
        <dbReference type="EMBL" id="PCE30741.1"/>
    </source>
</evidence>
<dbReference type="FunFam" id="1.20.140.10:FF:000004">
    <property type="entry name" value="Acyl-CoA dehydrogenase FadE25"/>
    <property type="match status" value="1"/>
</dbReference>
<dbReference type="SUPFAM" id="SSF56645">
    <property type="entry name" value="Acyl-CoA dehydrogenase NM domain-like"/>
    <property type="match status" value="1"/>
</dbReference>
<evidence type="ECO:0000256" key="11">
    <source>
        <dbReference type="ARBA" id="ARBA00075603"/>
    </source>
</evidence>
<feature type="domain" description="Acyl-CoA dehydrogenase/oxidase C-terminal" evidence="12">
    <location>
        <begin position="222"/>
        <end position="369"/>
    </location>
</feature>
<dbReference type="InterPro" id="IPR009075">
    <property type="entry name" value="AcylCo_DH/oxidase_C"/>
</dbReference>
<dbReference type="PANTHER" id="PTHR43884:SF12">
    <property type="entry name" value="ISOVALERYL-COA DEHYDROGENASE, MITOCHONDRIAL-RELATED"/>
    <property type="match status" value="1"/>
</dbReference>
<evidence type="ECO:0000256" key="5">
    <source>
        <dbReference type="ARBA" id="ARBA00022827"/>
    </source>
</evidence>
<evidence type="ECO:0000256" key="4">
    <source>
        <dbReference type="ARBA" id="ARBA00022801"/>
    </source>
</evidence>
<name>A0A2A4FBJ3_9BURK</name>
<evidence type="ECO:0000256" key="6">
    <source>
        <dbReference type="ARBA" id="ARBA00052938"/>
    </source>
</evidence>
<dbReference type="InterPro" id="IPR009100">
    <property type="entry name" value="AcylCoA_DH/oxidase_NM_dom_sf"/>
</dbReference>
<comment type="cofactor">
    <cofactor evidence="1">
        <name>FAD</name>
        <dbReference type="ChEBI" id="CHEBI:57692"/>
    </cofactor>
</comment>
<evidence type="ECO:0000256" key="3">
    <source>
        <dbReference type="ARBA" id="ARBA00022630"/>
    </source>
</evidence>
<dbReference type="SUPFAM" id="SSF47203">
    <property type="entry name" value="Acyl-CoA dehydrogenase C-terminal domain-like"/>
    <property type="match status" value="1"/>
</dbReference>
<comment type="catalytic activity">
    <reaction evidence="6">
        <text>3-sulfinopropanoyl-CoA + H2O = propanoyl-CoA + sulfite + H(+)</text>
        <dbReference type="Rhea" id="RHEA:41624"/>
        <dbReference type="ChEBI" id="CHEBI:15377"/>
        <dbReference type="ChEBI" id="CHEBI:15378"/>
        <dbReference type="ChEBI" id="CHEBI:17359"/>
        <dbReference type="ChEBI" id="CHEBI:57392"/>
        <dbReference type="ChEBI" id="CHEBI:78349"/>
        <dbReference type="EC" id="3.13.1.4"/>
    </reaction>
    <physiologicalReaction direction="left-to-right" evidence="6">
        <dbReference type="Rhea" id="RHEA:41625"/>
    </physiologicalReaction>
</comment>
<evidence type="ECO:0000256" key="8">
    <source>
        <dbReference type="ARBA" id="ARBA00065214"/>
    </source>
</evidence>
<dbReference type="PIRSF" id="PIRSF016578">
    <property type="entry name" value="HsaA"/>
    <property type="match status" value="1"/>
</dbReference>
<comment type="function">
    <text evidence="7">Catalyzes the conversion 3-sulfinopropanoyl-CoA (3SP-CoA) to propanoyl-CoA by abstraction of sulfite. Does not show dehydrogenase activity.</text>
</comment>
<dbReference type="InterPro" id="IPR013786">
    <property type="entry name" value="AcylCoA_DH/ox_N"/>
</dbReference>
<evidence type="ECO:0000256" key="1">
    <source>
        <dbReference type="ARBA" id="ARBA00001974"/>
    </source>
</evidence>